<comment type="function">
    <text evidence="10">Component of the FACT complex, a general chromatin factor that acts to reorganize nucleosomes. The FACT complex is involved in multiple processes that require DNA as a template such as mRNA elongation, DNA replication and DNA repair. During transcription elongation the FACT complex acts as a histone chaperone that both destabilizes and restores nucleosomal structure. It facilitates the passage of RNA polymerase II and transcription by promoting the dissociation of one histone H2A-H2B dimer from the nucleosome, then subsequently promotes the reestablishment of the nucleosome following the passage of RNA polymerase II.</text>
</comment>
<evidence type="ECO:0000256" key="10">
    <source>
        <dbReference type="RuleBase" id="RU367052"/>
    </source>
</evidence>
<dbReference type="GO" id="GO:0035101">
    <property type="term" value="C:FACT complex"/>
    <property type="evidence" value="ECO:0007669"/>
    <property type="project" value="UniProtKB-UniRule"/>
</dbReference>
<dbReference type="InterPro" id="IPR036005">
    <property type="entry name" value="Creatinase/aminopeptidase-like"/>
</dbReference>
<comment type="similarity">
    <text evidence="1 10">Belongs to the peptidase M24 family. SPT16 subfamily.</text>
</comment>
<dbReference type="SMART" id="SM01285">
    <property type="entry name" value="FACT-Spt16_Nlob"/>
    <property type="match status" value="1"/>
</dbReference>
<feature type="compositionally biased region" description="Acidic residues" evidence="12">
    <location>
        <begin position="846"/>
        <end position="890"/>
    </location>
</feature>
<evidence type="ECO:0000256" key="4">
    <source>
        <dbReference type="ARBA" id="ARBA00022763"/>
    </source>
</evidence>
<keyword evidence="4 10" id="KW-0227">DNA damage</keyword>
<dbReference type="InterPro" id="IPR011993">
    <property type="entry name" value="PH-like_dom_sf"/>
</dbReference>
<dbReference type="Pfam" id="PF14826">
    <property type="entry name" value="FACT-Spt16_Nlob"/>
    <property type="match status" value="1"/>
</dbReference>
<keyword evidence="7 10" id="KW-0804">Transcription</keyword>
<dbReference type="InterPro" id="IPR040258">
    <property type="entry name" value="Spt16"/>
</dbReference>
<keyword evidence="9 10" id="KW-0539">Nucleus</keyword>
<evidence type="ECO:0000256" key="5">
    <source>
        <dbReference type="ARBA" id="ARBA00023015"/>
    </source>
</evidence>
<evidence type="ECO:0000256" key="3">
    <source>
        <dbReference type="ARBA" id="ARBA00022705"/>
    </source>
</evidence>
<name>A0AAW2H7T9_9NEOP</name>
<evidence type="ECO:0000259" key="14">
    <source>
        <dbReference type="SMART" id="SM01286"/>
    </source>
</evidence>
<dbReference type="Gene3D" id="2.30.29.150">
    <property type="match status" value="1"/>
</dbReference>
<evidence type="ECO:0000256" key="6">
    <source>
        <dbReference type="ARBA" id="ARBA00023054"/>
    </source>
</evidence>
<keyword evidence="5 10" id="KW-0805">Transcription regulation</keyword>
<evidence type="ECO:0000256" key="9">
    <source>
        <dbReference type="ARBA" id="ARBA00023242"/>
    </source>
</evidence>
<dbReference type="EMBL" id="JARGDH010000006">
    <property type="protein sequence ID" value="KAL0265786.1"/>
    <property type="molecule type" value="Genomic_DNA"/>
</dbReference>
<dbReference type="AlphaFoldDB" id="A0AAW2H7T9"/>
<dbReference type="SMART" id="SM01287">
    <property type="entry name" value="Rtt106"/>
    <property type="match status" value="1"/>
</dbReference>
<evidence type="ECO:0000256" key="8">
    <source>
        <dbReference type="ARBA" id="ARBA00023204"/>
    </source>
</evidence>
<dbReference type="PANTHER" id="PTHR13980">
    <property type="entry name" value="CDC68 RELATED"/>
    <property type="match status" value="1"/>
</dbReference>
<protein>
    <recommendedName>
        <fullName evidence="10">FACT complex subunit</fullName>
    </recommendedName>
</protein>
<dbReference type="InterPro" id="IPR000994">
    <property type="entry name" value="Pept_M24"/>
</dbReference>
<feature type="domain" description="FACT complex subunit SPT16 N-terminal lobe" evidence="13">
    <location>
        <begin position="6"/>
        <end position="140"/>
    </location>
</feature>
<dbReference type="InterPro" id="IPR013719">
    <property type="entry name" value="RTT106/SPT16-like_middle_dom"/>
</dbReference>
<proteinExistence type="inferred from homology"/>
<evidence type="ECO:0000259" key="15">
    <source>
        <dbReference type="SMART" id="SM01287"/>
    </source>
</evidence>
<feature type="domain" description="FACT complex subunit SPT16 middle" evidence="14">
    <location>
        <begin position="468"/>
        <end position="592"/>
    </location>
</feature>
<keyword evidence="6 11" id="KW-0175">Coiled coil</keyword>
<dbReference type="Gene3D" id="3.90.230.10">
    <property type="entry name" value="Creatinase/methionine aminopeptidase superfamily"/>
    <property type="match status" value="1"/>
</dbReference>
<dbReference type="GO" id="GO:0031491">
    <property type="term" value="F:nucleosome binding"/>
    <property type="evidence" value="ECO:0007669"/>
    <property type="project" value="TreeGrafter"/>
</dbReference>
<dbReference type="PANTHER" id="PTHR13980:SF15">
    <property type="entry name" value="FACT COMPLEX SUBUNIT SPT16"/>
    <property type="match status" value="1"/>
</dbReference>
<gene>
    <name evidence="16" type="ORF">PYX00_011501</name>
</gene>
<evidence type="ECO:0000256" key="7">
    <source>
        <dbReference type="ARBA" id="ARBA00023163"/>
    </source>
</evidence>
<dbReference type="Pfam" id="PF24824">
    <property type="entry name" value="PH_SPT16"/>
    <property type="match status" value="1"/>
</dbReference>
<evidence type="ECO:0000256" key="2">
    <source>
        <dbReference type="ARBA" id="ARBA00022454"/>
    </source>
</evidence>
<keyword evidence="2 10" id="KW-0158">Chromosome</keyword>
<comment type="caution">
    <text evidence="16">The sequence shown here is derived from an EMBL/GenBank/DDBJ whole genome shotgun (WGS) entry which is preliminary data.</text>
</comment>
<evidence type="ECO:0000259" key="13">
    <source>
        <dbReference type="SMART" id="SM01285"/>
    </source>
</evidence>
<comment type="subunit">
    <text evidence="10">Component of the FACT complex.</text>
</comment>
<feature type="compositionally biased region" description="Acidic residues" evidence="12">
    <location>
        <begin position="826"/>
        <end position="839"/>
    </location>
</feature>
<sequence>MSEVILDKESFKTRLSLLRQHISRPLLAVLGKSEDVEISNMNSAIFLYLLGYELPETALLVSKTEAYAVTSPKKALILEQLGEEIRVLVRSKNSSNIGDIKSQIGKMSKEFGVVDRENIKGTFCDMIMADLALSDVTREILDLMQVKGEEEIENARLAGKNAEMFMQKCIDMVIQDQADAKRVTHGDLGRRVEDILYEDGGAIEGDQDKIEFTYPPFLQSGCIFDLGNLHFNSVENTYVKYENVLCKIGVRYDGYCAEIGRTIVFNPEQDIADDLNLAYELQRDIAELVRPGVAVELLRSRVEDMFRERGLCGRANSDVLYSTGLYHKEEIVKKEFESGMVLVINLEINNGARVVNLTDTFHLGDRLHCITSRPAQPESGTAEKTQHAQPIMIRTDKKVIGIRVRRRDQDLEKNTRRAEHQKELLDRLIEEMKTYYRDAKLEEGDGDEEDVVYIPYKKETLVPRKPKIAVDRKGEATEEGDRSVLRINFSQKESLKSAGPQRGLDTLKSASYVASTHFIEEIFSQITEMKKSFQEKVSLVAQNQGIVEQEALKEAQGRRMVLTDVLMRTDARTGVRKNTASNLELHENGLRFGPHPVEILVSNIKHVFFQEATVEQRAILHFNLVNPLIIGKKTHNLQFYKEVGISTAHDTLKNKNDEYMEMVLEKEFEDRKNAINKEFKLFIEHIEENFAIKVEVPYVDKSFYGVPFRESVLIHPTNECLVSLVDAPFLVVTLGEIEIINFERVVYGVKTSDMVIILKDKKRPPISILSIDSACISDLKDFFDSKNVVFLETKVNIQWANLLKTIMQDPIAFYESNAWYDLISPEAEDNSDSSTDVETEYTSIESDFDTEGESDDDVSEEFEGEEEEDVSDEDDYCDSEDEDAEEESYESYEYPKKKRM</sequence>
<evidence type="ECO:0000256" key="11">
    <source>
        <dbReference type="SAM" id="Coils"/>
    </source>
</evidence>
<dbReference type="GO" id="GO:0006368">
    <property type="term" value="P:transcription elongation by RNA polymerase II"/>
    <property type="evidence" value="ECO:0007669"/>
    <property type="project" value="TreeGrafter"/>
</dbReference>
<evidence type="ECO:0000256" key="1">
    <source>
        <dbReference type="ARBA" id="ARBA00010779"/>
    </source>
</evidence>
<feature type="coiled-coil region" evidence="11">
    <location>
        <begin position="411"/>
        <end position="438"/>
    </location>
</feature>
<evidence type="ECO:0000313" key="16">
    <source>
        <dbReference type="EMBL" id="KAL0265786.1"/>
    </source>
</evidence>
<organism evidence="16">
    <name type="scientific">Menopon gallinae</name>
    <name type="common">poultry shaft louse</name>
    <dbReference type="NCBI Taxonomy" id="328185"/>
    <lineage>
        <taxon>Eukaryota</taxon>
        <taxon>Metazoa</taxon>
        <taxon>Ecdysozoa</taxon>
        <taxon>Arthropoda</taxon>
        <taxon>Hexapoda</taxon>
        <taxon>Insecta</taxon>
        <taxon>Pterygota</taxon>
        <taxon>Neoptera</taxon>
        <taxon>Paraneoptera</taxon>
        <taxon>Psocodea</taxon>
        <taxon>Troctomorpha</taxon>
        <taxon>Phthiraptera</taxon>
        <taxon>Amblycera</taxon>
        <taxon>Menoponidae</taxon>
        <taxon>Menopon</taxon>
    </lineage>
</organism>
<dbReference type="InterPro" id="IPR056595">
    <property type="entry name" value="Fact-SPT16_PH"/>
</dbReference>
<dbReference type="InterPro" id="IPR029149">
    <property type="entry name" value="Creatin/AminoP/Spt16_N"/>
</dbReference>
<feature type="domain" description="Histone chaperone RTT106/FACT complex subunit SPT16-like middle" evidence="15">
    <location>
        <begin position="703"/>
        <end position="793"/>
    </location>
</feature>
<dbReference type="SUPFAM" id="SSF55920">
    <property type="entry name" value="Creatinase/aminopeptidase"/>
    <property type="match status" value="1"/>
</dbReference>
<dbReference type="InterPro" id="IPR013953">
    <property type="entry name" value="FACT_SPT16_M"/>
</dbReference>
<reference evidence="16" key="1">
    <citation type="journal article" date="2024" name="Gigascience">
        <title>Chromosome-level genome of the poultry shaft louse Menopon gallinae provides insight into the host-switching and adaptive evolution of parasitic lice.</title>
        <authorList>
            <person name="Xu Y."/>
            <person name="Ma L."/>
            <person name="Liu S."/>
            <person name="Liang Y."/>
            <person name="Liu Q."/>
            <person name="He Z."/>
            <person name="Tian L."/>
            <person name="Duan Y."/>
            <person name="Cai W."/>
            <person name="Li H."/>
            <person name="Song F."/>
        </authorList>
    </citation>
    <scope>NUCLEOTIDE SEQUENCE</scope>
    <source>
        <strain evidence="16">Cailab_2023a</strain>
    </source>
</reference>
<evidence type="ECO:0000256" key="12">
    <source>
        <dbReference type="SAM" id="MobiDB-lite"/>
    </source>
</evidence>
<dbReference type="FunFam" id="2.30.29.30:FF:000017">
    <property type="entry name" value="FACT complex subunit SPT16"/>
    <property type="match status" value="1"/>
</dbReference>
<dbReference type="Gene3D" id="3.40.350.10">
    <property type="entry name" value="Creatinase/prolidase N-terminal domain"/>
    <property type="match status" value="1"/>
</dbReference>
<dbReference type="InterPro" id="IPR029148">
    <property type="entry name" value="FACT-SPT16_Nlobe"/>
</dbReference>
<dbReference type="SMART" id="SM01286">
    <property type="entry name" value="SPT16"/>
    <property type="match status" value="1"/>
</dbReference>
<dbReference type="GO" id="GO:0006260">
    <property type="term" value="P:DNA replication"/>
    <property type="evidence" value="ECO:0007669"/>
    <property type="project" value="UniProtKB-KW"/>
</dbReference>
<dbReference type="Gene3D" id="2.30.29.30">
    <property type="entry name" value="Pleckstrin-homology domain (PH domain)/Phosphotyrosine-binding domain (PTB)"/>
    <property type="match status" value="1"/>
</dbReference>
<dbReference type="Pfam" id="PF00557">
    <property type="entry name" value="Peptidase_M24"/>
    <property type="match status" value="1"/>
</dbReference>
<keyword evidence="8 10" id="KW-0234">DNA repair</keyword>
<comment type="subcellular location">
    <subcellularLocation>
        <location evidence="10">Nucleus</location>
    </subcellularLocation>
    <subcellularLocation>
        <location evidence="10">Chromosome</location>
    </subcellularLocation>
</comment>
<feature type="region of interest" description="Disordered" evidence="12">
    <location>
        <begin position="826"/>
        <end position="900"/>
    </location>
</feature>
<dbReference type="GO" id="GO:0006281">
    <property type="term" value="P:DNA repair"/>
    <property type="evidence" value="ECO:0007669"/>
    <property type="project" value="UniProtKB-UniRule"/>
</dbReference>
<dbReference type="Pfam" id="PF08512">
    <property type="entry name" value="Rttp106-like_middle"/>
    <property type="match status" value="1"/>
</dbReference>
<accession>A0AAW2H7T9</accession>
<keyword evidence="3 10" id="KW-0235">DNA replication</keyword>